<feature type="non-terminal residue" evidence="2">
    <location>
        <position position="120"/>
    </location>
</feature>
<gene>
    <name evidence="2" type="ORF">HOP12_10520</name>
</gene>
<comment type="caution">
    <text evidence="2">The sequence shown here is derived from an EMBL/GenBank/DDBJ whole genome shotgun (WGS) entry which is preliminary data.</text>
</comment>
<dbReference type="AlphaFoldDB" id="A0A849SJH3"/>
<dbReference type="PANTHER" id="PTHR43685:SF2">
    <property type="entry name" value="GLYCOSYLTRANSFERASE 2-LIKE DOMAIN-CONTAINING PROTEIN"/>
    <property type="match status" value="1"/>
</dbReference>
<dbReference type="EMBL" id="JABFRW010000133">
    <property type="protein sequence ID" value="NOT34591.1"/>
    <property type="molecule type" value="Genomic_DNA"/>
</dbReference>
<organism evidence="2 3">
    <name type="scientific">Eiseniibacteriota bacterium</name>
    <dbReference type="NCBI Taxonomy" id="2212470"/>
    <lineage>
        <taxon>Bacteria</taxon>
        <taxon>Candidatus Eiseniibacteriota</taxon>
    </lineage>
</organism>
<dbReference type="PANTHER" id="PTHR43685">
    <property type="entry name" value="GLYCOSYLTRANSFERASE"/>
    <property type="match status" value="1"/>
</dbReference>
<accession>A0A849SJH3</accession>
<proteinExistence type="predicted"/>
<keyword evidence="2" id="KW-0808">Transferase</keyword>
<reference evidence="2 3" key="1">
    <citation type="submission" date="2020-04" db="EMBL/GenBank/DDBJ databases">
        <title>Metagenomic profiling of ammonia- and methane-oxidizing microorganisms in a Dutch drinking water treatment plant.</title>
        <authorList>
            <person name="Poghosyan L."/>
            <person name="Leucker S."/>
        </authorList>
    </citation>
    <scope>NUCLEOTIDE SEQUENCE [LARGE SCALE GENOMIC DNA]</scope>
    <source>
        <strain evidence="2">S-RSF-IL-03</strain>
    </source>
</reference>
<protein>
    <submittedName>
        <fullName evidence="2">Glycosyltransferase family 2 protein</fullName>
    </submittedName>
</protein>
<evidence type="ECO:0000313" key="2">
    <source>
        <dbReference type="EMBL" id="NOT34591.1"/>
    </source>
</evidence>
<sequence length="120" mass="13065">MSAAPTTPSGQATGFSVTLTCYNAAWCVERALDSVFAQTRTPSEVLVTDDGSTDDTVARIRARYGDRVRLLEMPHRGLTPTRQAAIAAAAGPWVALLDADDWWFPNKLECQVAFLEAHPE</sequence>
<dbReference type="InterPro" id="IPR001173">
    <property type="entry name" value="Glyco_trans_2-like"/>
</dbReference>
<name>A0A849SJH3_UNCEI</name>
<evidence type="ECO:0000313" key="3">
    <source>
        <dbReference type="Proteomes" id="UP000580839"/>
    </source>
</evidence>
<dbReference type="GO" id="GO:0016740">
    <property type="term" value="F:transferase activity"/>
    <property type="evidence" value="ECO:0007669"/>
    <property type="project" value="UniProtKB-KW"/>
</dbReference>
<feature type="domain" description="Glycosyltransferase 2-like" evidence="1">
    <location>
        <begin position="16"/>
        <end position="119"/>
    </location>
</feature>
<dbReference type="Pfam" id="PF00535">
    <property type="entry name" value="Glycos_transf_2"/>
    <property type="match status" value="1"/>
</dbReference>
<dbReference type="SUPFAM" id="SSF53448">
    <property type="entry name" value="Nucleotide-diphospho-sugar transferases"/>
    <property type="match status" value="1"/>
</dbReference>
<dbReference type="InterPro" id="IPR029044">
    <property type="entry name" value="Nucleotide-diphossugar_trans"/>
</dbReference>
<dbReference type="CDD" id="cd00761">
    <property type="entry name" value="Glyco_tranf_GTA_type"/>
    <property type="match status" value="1"/>
</dbReference>
<dbReference type="InterPro" id="IPR050834">
    <property type="entry name" value="Glycosyltransf_2"/>
</dbReference>
<dbReference type="Proteomes" id="UP000580839">
    <property type="component" value="Unassembled WGS sequence"/>
</dbReference>
<dbReference type="Gene3D" id="3.90.550.10">
    <property type="entry name" value="Spore Coat Polysaccharide Biosynthesis Protein SpsA, Chain A"/>
    <property type="match status" value="1"/>
</dbReference>
<evidence type="ECO:0000259" key="1">
    <source>
        <dbReference type="Pfam" id="PF00535"/>
    </source>
</evidence>